<sequence>MAKVLAAREAIAETQMVHYKVGSEDSTWYGKPLKLTDNAKGQEVSGNGCHNGLDSTKQAFGMSFSNTAIETESTSRISVFDKEKSIATGESSVEHLFEKDIQQTAEFDVGKALIGGGEEDKTERGGSGAEKSEAAQSRDQGEMDWVHDEAQRAQNVDQGGEDPVAVICKGVTSGMKLGEVFSKSPAAAVYILIEELHNCKEEYRIEVMQRLAYHCQGATEAWKETNMKF</sequence>
<gene>
    <name evidence="2" type="ORF">B0T21DRAFT_417637</name>
</gene>
<name>A0AA40EXM2_9PEZI</name>
<evidence type="ECO:0000313" key="2">
    <source>
        <dbReference type="EMBL" id="KAK0747291.1"/>
    </source>
</evidence>
<feature type="region of interest" description="Disordered" evidence="1">
    <location>
        <begin position="116"/>
        <end position="143"/>
    </location>
</feature>
<evidence type="ECO:0000256" key="1">
    <source>
        <dbReference type="SAM" id="MobiDB-lite"/>
    </source>
</evidence>
<dbReference type="Proteomes" id="UP001172159">
    <property type="component" value="Unassembled WGS sequence"/>
</dbReference>
<organism evidence="2 3">
    <name type="scientific">Apiosordaria backusii</name>
    <dbReference type="NCBI Taxonomy" id="314023"/>
    <lineage>
        <taxon>Eukaryota</taxon>
        <taxon>Fungi</taxon>
        <taxon>Dikarya</taxon>
        <taxon>Ascomycota</taxon>
        <taxon>Pezizomycotina</taxon>
        <taxon>Sordariomycetes</taxon>
        <taxon>Sordariomycetidae</taxon>
        <taxon>Sordariales</taxon>
        <taxon>Lasiosphaeriaceae</taxon>
        <taxon>Apiosordaria</taxon>
    </lineage>
</organism>
<comment type="caution">
    <text evidence="2">The sequence shown here is derived from an EMBL/GenBank/DDBJ whole genome shotgun (WGS) entry which is preliminary data.</text>
</comment>
<proteinExistence type="predicted"/>
<dbReference type="AlphaFoldDB" id="A0AA40EXM2"/>
<evidence type="ECO:0000313" key="3">
    <source>
        <dbReference type="Proteomes" id="UP001172159"/>
    </source>
</evidence>
<protein>
    <submittedName>
        <fullName evidence="2">Uncharacterized protein</fullName>
    </submittedName>
</protein>
<dbReference type="EMBL" id="JAUKTV010000001">
    <property type="protein sequence ID" value="KAK0747291.1"/>
    <property type="molecule type" value="Genomic_DNA"/>
</dbReference>
<keyword evidence="3" id="KW-1185">Reference proteome</keyword>
<accession>A0AA40EXM2</accession>
<reference evidence="2" key="1">
    <citation type="submission" date="2023-06" db="EMBL/GenBank/DDBJ databases">
        <title>Genome-scale phylogeny and comparative genomics of the fungal order Sordariales.</title>
        <authorList>
            <consortium name="Lawrence Berkeley National Laboratory"/>
            <person name="Hensen N."/>
            <person name="Bonometti L."/>
            <person name="Westerberg I."/>
            <person name="Brannstrom I.O."/>
            <person name="Guillou S."/>
            <person name="Cros-Aarteil S."/>
            <person name="Calhoun S."/>
            <person name="Haridas S."/>
            <person name="Kuo A."/>
            <person name="Mondo S."/>
            <person name="Pangilinan J."/>
            <person name="Riley R."/>
            <person name="Labutti K."/>
            <person name="Andreopoulos B."/>
            <person name="Lipzen A."/>
            <person name="Chen C."/>
            <person name="Yanf M."/>
            <person name="Daum C."/>
            <person name="Ng V."/>
            <person name="Clum A."/>
            <person name="Steindorff A."/>
            <person name="Ohm R."/>
            <person name="Martin F."/>
            <person name="Silar P."/>
            <person name="Natvig D."/>
            <person name="Lalanne C."/>
            <person name="Gautier V."/>
            <person name="Ament-Velasquez S.L."/>
            <person name="Kruys A."/>
            <person name="Hutchinson M.I."/>
            <person name="Powell A.J."/>
            <person name="Barry K."/>
            <person name="Miller A.N."/>
            <person name="Grigoriev I.V."/>
            <person name="Debuchy R."/>
            <person name="Gladieux P."/>
            <person name="Thoren M.H."/>
            <person name="Johannesson H."/>
        </authorList>
    </citation>
    <scope>NUCLEOTIDE SEQUENCE</scope>
    <source>
        <strain evidence="2">CBS 540.89</strain>
    </source>
</reference>